<name>A0A846QPR2_9BACT</name>
<gene>
    <name evidence="1" type="ORF">GGQ74_000844</name>
</gene>
<dbReference type="RefSeq" id="WP_167940282.1">
    <property type="nucleotide sequence ID" value="NZ_JAATJA010000001.1"/>
</dbReference>
<dbReference type="InterPro" id="IPR019289">
    <property type="entry name" value="Phage_tail_E/E"/>
</dbReference>
<evidence type="ECO:0008006" key="3">
    <source>
        <dbReference type="Google" id="ProtNLM"/>
    </source>
</evidence>
<accession>A0A846QPR2</accession>
<dbReference type="Pfam" id="PF10109">
    <property type="entry name" value="Phage_TAC_7"/>
    <property type="match status" value="1"/>
</dbReference>
<organism evidence="1 2">
    <name type="scientific">Desulfobaculum xiamenense</name>
    <dbReference type="NCBI Taxonomy" id="995050"/>
    <lineage>
        <taxon>Bacteria</taxon>
        <taxon>Pseudomonadati</taxon>
        <taxon>Thermodesulfobacteriota</taxon>
        <taxon>Desulfovibrionia</taxon>
        <taxon>Desulfovibrionales</taxon>
        <taxon>Desulfovibrionaceae</taxon>
        <taxon>Desulfobaculum</taxon>
    </lineage>
</organism>
<dbReference type="Proteomes" id="UP000580856">
    <property type="component" value="Unassembled WGS sequence"/>
</dbReference>
<reference evidence="1 2" key="1">
    <citation type="submission" date="2020-03" db="EMBL/GenBank/DDBJ databases">
        <title>Genomic Encyclopedia of Type Strains, Phase IV (KMG-IV): sequencing the most valuable type-strain genomes for metagenomic binning, comparative biology and taxonomic classification.</title>
        <authorList>
            <person name="Goeker M."/>
        </authorList>
    </citation>
    <scope>NUCLEOTIDE SEQUENCE [LARGE SCALE GENOMIC DNA]</scope>
    <source>
        <strain evidence="1 2">DSM 24233</strain>
    </source>
</reference>
<protein>
    <recommendedName>
        <fullName evidence="3">Phage tail assembly chaperone protein, E, or 41 or 14</fullName>
    </recommendedName>
</protein>
<proteinExistence type="predicted"/>
<dbReference type="EMBL" id="JAATJA010000001">
    <property type="protein sequence ID" value="NJB67204.1"/>
    <property type="molecule type" value="Genomic_DNA"/>
</dbReference>
<keyword evidence="2" id="KW-1185">Reference proteome</keyword>
<dbReference type="AlphaFoldDB" id="A0A846QPR2"/>
<evidence type="ECO:0000313" key="2">
    <source>
        <dbReference type="Proteomes" id="UP000580856"/>
    </source>
</evidence>
<evidence type="ECO:0000313" key="1">
    <source>
        <dbReference type="EMBL" id="NJB67204.1"/>
    </source>
</evidence>
<sequence>METITLDYPVEHKGQTYAELHMRRPRVGDMVLGDKRGGTDLEKELILFATLCEVPPAVLEGLDMKDYRKVQERYTGFLS</sequence>
<comment type="caution">
    <text evidence="1">The sequence shown here is derived from an EMBL/GenBank/DDBJ whole genome shotgun (WGS) entry which is preliminary data.</text>
</comment>